<proteinExistence type="predicted"/>
<evidence type="ECO:0000313" key="2">
    <source>
        <dbReference type="Proteomes" id="UP001165960"/>
    </source>
</evidence>
<evidence type="ECO:0000313" key="1">
    <source>
        <dbReference type="EMBL" id="KAJ9065242.1"/>
    </source>
</evidence>
<keyword evidence="2" id="KW-1185">Reference proteome</keyword>
<protein>
    <submittedName>
        <fullName evidence="1">DNA polymerase alpha accessory factor Mcl1</fullName>
    </submittedName>
</protein>
<accession>A0ACC2SS67</accession>
<dbReference type="EMBL" id="QTSX02004366">
    <property type="protein sequence ID" value="KAJ9065242.1"/>
    <property type="molecule type" value="Genomic_DNA"/>
</dbReference>
<name>A0ACC2SS67_9FUNG</name>
<sequence>MEEKQTVYAHTEGHTAISFSEDGRNVFTCGRDSLVRCFGANVDARAEEARTIEHHSEPVTTILATGSSLFTGSEDRSVVMFRSDSMLFQATVTRCTLPIRQLALQPMAEDQMLGVVSDELTIKLVSVATGKCHYLSGLKYPPASISFHPNGQMLVALSCHGTLASWDLSSLEEGSYNSHKTSLDRVGPSSRPELNEGCIIAYHPLGKMVALPAIAAGEIQLLRSPELTPYKTLSGGHSAPVKICRWTPNGQFLATAASDASLVVWRAEDWTICAALKHTATITWLDWSPTTNLLTLADENGSVTFLDAIVLKNSFRASDWARVTYSFAHKLDEMFGEQDELAVSDSPSQGATPMEIDSDVDIMSDPAAPAYKPMAAVAVVEVQPSFQPCATLVEGSAHQFLAFNNIGYITVFLTQSDPIYSVTFHNKEQLKDYSFSDARLFTIASLDPLGAMFAMHALAADTDDYADDDDFVIPAGAKAQPAVLFYRPHGSWDINNSWEAKLPKGEDFQTAVTTSHGPIITTTLGFVRFFSCTGIQTYMCMAPSPTMLSIATDYKELVLHVYHTSAERSQLRLAYSLYSVSAHQTIASGPLTLAPEATLEWVGFSDEGLPACSDSNGLVQVLAHPHQPERALWHPVASLDLAKHAPYGLAAGYLYCIDTSAPSWITSPRAEQVPWKVPAMETSQGEAEVEGQLMAQWVMRDLSLNTSVSAKSSQALVEDRLLLQLFKKACQDGTSLRYSLELAALLNRPSSLQSAIKIANSLNHPTLSERLERLIQTPL</sequence>
<comment type="caution">
    <text evidence="1">The sequence shown here is derived from an EMBL/GenBank/DDBJ whole genome shotgun (WGS) entry which is preliminary data.</text>
</comment>
<reference evidence="1" key="1">
    <citation type="submission" date="2022-04" db="EMBL/GenBank/DDBJ databases">
        <title>Genome of the entomopathogenic fungus Entomophthora muscae.</title>
        <authorList>
            <person name="Elya C."/>
            <person name="Lovett B.R."/>
            <person name="Lee E."/>
            <person name="Macias A.M."/>
            <person name="Hajek A.E."/>
            <person name="De Bivort B.L."/>
            <person name="Kasson M.T."/>
            <person name="De Fine Licht H.H."/>
            <person name="Stajich J.E."/>
        </authorList>
    </citation>
    <scope>NUCLEOTIDE SEQUENCE</scope>
    <source>
        <strain evidence="1">Berkeley</strain>
    </source>
</reference>
<dbReference type="Proteomes" id="UP001165960">
    <property type="component" value="Unassembled WGS sequence"/>
</dbReference>
<organism evidence="1 2">
    <name type="scientific">Entomophthora muscae</name>
    <dbReference type="NCBI Taxonomy" id="34485"/>
    <lineage>
        <taxon>Eukaryota</taxon>
        <taxon>Fungi</taxon>
        <taxon>Fungi incertae sedis</taxon>
        <taxon>Zoopagomycota</taxon>
        <taxon>Entomophthoromycotina</taxon>
        <taxon>Entomophthoromycetes</taxon>
        <taxon>Entomophthorales</taxon>
        <taxon>Entomophthoraceae</taxon>
        <taxon>Entomophthora</taxon>
    </lineage>
</organism>
<gene>
    <name evidence="1" type="primary">mcl1_1</name>
    <name evidence="1" type="ORF">DSO57_1021697</name>
</gene>